<sequence length="239" mass="27031">MRNLKLTLQYDGTNFCGYELQPGKRTIRGELEQALRKLFGEEIKLISSSRTDSGVHALQNVVNFKTENKSVPIPKIPKALNGLLPDDIRIIEAKKVKDSFNARYDAKKKTYEYLIYNGEILPPVLLNLAWHVKPKLDLAKMKKKAKTLVGTRDFSSFCAAGGDDTNFVRTLYKVSVKKKFVTIWEGYNLSVISYKFTGNGFLYKMVRLMVGALVEAGLNQKPRRFCAPPQGLCLLKVAY</sequence>
<dbReference type="PIRSF" id="PIRSF001430">
    <property type="entry name" value="tRNA_psdUrid_synth"/>
    <property type="match status" value="1"/>
</dbReference>
<dbReference type="Pfam" id="PF01416">
    <property type="entry name" value="PseudoU_synth_1"/>
    <property type="match status" value="2"/>
</dbReference>
<comment type="caution">
    <text evidence="4">Lacks conserved residue(s) required for the propagation of feature annotation.</text>
</comment>
<gene>
    <name evidence="4" type="primary">truA</name>
    <name evidence="9" type="ORF">A2438_03170</name>
</gene>
<dbReference type="GO" id="GO:0003723">
    <property type="term" value="F:RNA binding"/>
    <property type="evidence" value="ECO:0007669"/>
    <property type="project" value="InterPro"/>
</dbReference>
<comment type="catalytic activity">
    <reaction evidence="4 7">
        <text>uridine(38/39/40) in tRNA = pseudouridine(38/39/40) in tRNA</text>
        <dbReference type="Rhea" id="RHEA:22376"/>
        <dbReference type="Rhea" id="RHEA-COMP:10085"/>
        <dbReference type="Rhea" id="RHEA-COMP:10087"/>
        <dbReference type="ChEBI" id="CHEBI:65314"/>
        <dbReference type="ChEBI" id="CHEBI:65315"/>
        <dbReference type="EC" id="5.4.99.12"/>
    </reaction>
</comment>
<keyword evidence="2 4" id="KW-0819">tRNA processing</keyword>
<evidence type="ECO:0000256" key="6">
    <source>
        <dbReference type="PIRSR" id="PIRSR001430-2"/>
    </source>
</evidence>
<dbReference type="InterPro" id="IPR020094">
    <property type="entry name" value="TruA/RsuA/RluB/E/F_N"/>
</dbReference>
<reference evidence="9 10" key="1">
    <citation type="journal article" date="2016" name="Nat. Commun.">
        <title>Thousands of microbial genomes shed light on interconnected biogeochemical processes in an aquifer system.</title>
        <authorList>
            <person name="Anantharaman K."/>
            <person name="Brown C.T."/>
            <person name="Hug L.A."/>
            <person name="Sharon I."/>
            <person name="Castelle C.J."/>
            <person name="Probst A.J."/>
            <person name="Thomas B.C."/>
            <person name="Singh A."/>
            <person name="Wilkins M.J."/>
            <person name="Karaoz U."/>
            <person name="Brodie E.L."/>
            <person name="Williams K.H."/>
            <person name="Hubbard S.S."/>
            <person name="Banfield J.F."/>
        </authorList>
    </citation>
    <scope>NUCLEOTIDE SEQUENCE [LARGE SCALE GENOMIC DNA]</scope>
</reference>
<evidence type="ECO:0000313" key="9">
    <source>
        <dbReference type="EMBL" id="OGC40263.1"/>
    </source>
</evidence>
<dbReference type="Gene3D" id="3.30.70.580">
    <property type="entry name" value="Pseudouridine synthase I, catalytic domain, N-terminal subdomain"/>
    <property type="match status" value="1"/>
</dbReference>
<feature type="active site" description="Nucleophile" evidence="4 5">
    <location>
        <position position="52"/>
    </location>
</feature>
<dbReference type="FunFam" id="3.30.70.580:FF:000001">
    <property type="entry name" value="tRNA pseudouridine synthase A"/>
    <property type="match status" value="1"/>
</dbReference>
<dbReference type="InterPro" id="IPR020097">
    <property type="entry name" value="PsdUridine_synth_TruA_a/b_dom"/>
</dbReference>
<comment type="function">
    <text evidence="4">Formation of pseudouridine at positions 38, 39 and 40 in the anticodon stem and loop of transfer RNAs.</text>
</comment>
<proteinExistence type="inferred from homology"/>
<dbReference type="GO" id="GO:0031119">
    <property type="term" value="P:tRNA pseudouridine synthesis"/>
    <property type="evidence" value="ECO:0007669"/>
    <property type="project" value="UniProtKB-UniRule"/>
</dbReference>
<keyword evidence="3 4" id="KW-0413">Isomerase</keyword>
<evidence type="ECO:0000256" key="3">
    <source>
        <dbReference type="ARBA" id="ARBA00023235"/>
    </source>
</evidence>
<dbReference type="EMBL" id="MEUJ01000004">
    <property type="protein sequence ID" value="OGC40263.1"/>
    <property type="molecule type" value="Genomic_DNA"/>
</dbReference>
<dbReference type="InterPro" id="IPR001406">
    <property type="entry name" value="PsdUridine_synth_TruA"/>
</dbReference>
<comment type="similarity">
    <text evidence="1 4 7">Belongs to the tRNA pseudouridine synthase TruA family.</text>
</comment>
<dbReference type="CDD" id="cd02570">
    <property type="entry name" value="PseudoU_synth_EcTruA"/>
    <property type="match status" value="1"/>
</dbReference>
<feature type="domain" description="Pseudouridine synthase I TruA alpha/beta" evidence="8">
    <location>
        <begin position="9"/>
        <end position="105"/>
    </location>
</feature>
<dbReference type="Proteomes" id="UP000179242">
    <property type="component" value="Unassembled WGS sequence"/>
</dbReference>
<evidence type="ECO:0000256" key="7">
    <source>
        <dbReference type="RuleBase" id="RU003792"/>
    </source>
</evidence>
<dbReference type="EC" id="5.4.99.12" evidence="4"/>
<feature type="binding site" evidence="4 6">
    <location>
        <position position="111"/>
    </location>
    <ligand>
        <name>substrate</name>
    </ligand>
</feature>
<evidence type="ECO:0000256" key="5">
    <source>
        <dbReference type="PIRSR" id="PIRSR001430-1"/>
    </source>
</evidence>
<evidence type="ECO:0000256" key="2">
    <source>
        <dbReference type="ARBA" id="ARBA00022694"/>
    </source>
</evidence>
<comment type="subunit">
    <text evidence="4">Homodimer.</text>
</comment>
<evidence type="ECO:0000313" key="10">
    <source>
        <dbReference type="Proteomes" id="UP000179242"/>
    </source>
</evidence>
<dbReference type="SUPFAM" id="SSF55120">
    <property type="entry name" value="Pseudouridine synthase"/>
    <property type="match status" value="1"/>
</dbReference>
<dbReference type="NCBIfam" id="TIGR00071">
    <property type="entry name" value="hisT_truA"/>
    <property type="match status" value="1"/>
</dbReference>
<comment type="caution">
    <text evidence="9">The sequence shown here is derived from an EMBL/GenBank/DDBJ whole genome shotgun (WGS) entry which is preliminary data.</text>
</comment>
<dbReference type="AlphaFoldDB" id="A0A1F4U7I9"/>
<protein>
    <recommendedName>
        <fullName evidence="4">tRNA pseudouridine synthase A</fullName>
        <ecNumber evidence="4">5.4.99.12</ecNumber>
    </recommendedName>
    <alternativeName>
        <fullName evidence="4">tRNA pseudouridine(38-40) synthase</fullName>
    </alternativeName>
    <alternativeName>
        <fullName evidence="4">tRNA pseudouridylate synthase I</fullName>
    </alternativeName>
    <alternativeName>
        <fullName evidence="4">tRNA-uridine isomerase I</fullName>
    </alternativeName>
</protein>
<evidence type="ECO:0000256" key="1">
    <source>
        <dbReference type="ARBA" id="ARBA00009375"/>
    </source>
</evidence>
<dbReference type="InterPro" id="IPR020103">
    <property type="entry name" value="PsdUridine_synth_cat_dom_sf"/>
</dbReference>
<name>A0A1F4U7I9_UNCSA</name>
<accession>A0A1F4U7I9</accession>
<dbReference type="PANTHER" id="PTHR11142:SF0">
    <property type="entry name" value="TRNA PSEUDOURIDINE SYNTHASE-LIKE 1"/>
    <property type="match status" value="1"/>
</dbReference>
<dbReference type="InterPro" id="IPR020095">
    <property type="entry name" value="PsdUridine_synth_TruA_C"/>
</dbReference>
<dbReference type="Gene3D" id="3.30.70.660">
    <property type="entry name" value="Pseudouridine synthase I, catalytic domain, C-terminal subdomain"/>
    <property type="match status" value="1"/>
</dbReference>
<dbReference type="HAMAP" id="MF_00171">
    <property type="entry name" value="TruA"/>
    <property type="match status" value="1"/>
</dbReference>
<feature type="domain" description="Pseudouridine synthase I TruA alpha/beta" evidence="8">
    <location>
        <begin position="145"/>
        <end position="221"/>
    </location>
</feature>
<organism evidence="9 10">
    <name type="scientific">candidate division WOR-1 bacterium RIFOXYC2_FULL_46_14</name>
    <dbReference type="NCBI Taxonomy" id="1802587"/>
    <lineage>
        <taxon>Bacteria</taxon>
        <taxon>Bacillati</taxon>
        <taxon>Saganbacteria</taxon>
    </lineage>
</organism>
<dbReference type="PANTHER" id="PTHR11142">
    <property type="entry name" value="PSEUDOURIDYLATE SYNTHASE"/>
    <property type="match status" value="1"/>
</dbReference>
<evidence type="ECO:0000259" key="8">
    <source>
        <dbReference type="Pfam" id="PF01416"/>
    </source>
</evidence>
<evidence type="ECO:0000256" key="4">
    <source>
        <dbReference type="HAMAP-Rule" id="MF_00171"/>
    </source>
</evidence>
<dbReference type="GO" id="GO:0160147">
    <property type="term" value="F:tRNA pseudouridine(38-40) synthase activity"/>
    <property type="evidence" value="ECO:0007669"/>
    <property type="project" value="UniProtKB-EC"/>
</dbReference>